<reference evidence="3 4" key="1">
    <citation type="submission" date="2020-10" db="EMBL/GenBank/DDBJ databases">
        <title>Trueperella pecoris sp. nov. isolated from bovine and porcine specimens.</title>
        <authorList>
            <person name="Schoenecker L."/>
            <person name="Schnydrig P."/>
            <person name="Brodard I."/>
            <person name="Thomann A."/>
            <person name="Hemphill A."/>
            <person name="Rodriguez-Campos S."/>
            <person name="Perreten V."/>
            <person name="Jores J."/>
            <person name="Kittl S."/>
        </authorList>
    </citation>
    <scope>NUCLEOTIDE SEQUENCE [LARGE SCALE GENOMIC DNA]</scope>
    <source>
        <strain evidence="3 4">19OD0592</strain>
    </source>
</reference>
<dbReference type="Pfam" id="PF13250">
    <property type="entry name" value="SNIPE"/>
    <property type="match status" value="1"/>
</dbReference>
<sequence length="417" mass="47724">MPFFVPQSRINQLEDTCAAQQKEIEELRKFYSFLMEHGGQEAWDATSIVKEANKDAAEANALIERYKTEISQLKDELSAATVEIEIKDAGLDVLENPASSAVKLQIQIKELDTKIKNLAQSKKAIIAKEYYEGVERKTVSRQISTSVTKLALLSFNSQAQILLNKVTAANLETSIERMLRLSETIEKLGKGCEVWVNGKYVELWVEQLVLAVEHMKAKKLEQDLQREHKAELREQAKVERELEQEKKRLEKERAHYRNVLARLGEAAEGEAGNDLREQIEKIEAAIADVDYRQANQRAGYVYVISNIGAFGEQMVKIGMTRRLDPMDRVRELSDASVPFNFDVHALFFTEDAVGVEHELHQRFADRRVNLINLRREFFAVSPVEVKEALVQIAGNLLEFVEEPEADQYRQSLELRYK</sequence>
<dbReference type="InterPro" id="IPR018306">
    <property type="entry name" value="Phage_T5_Orf172_DNA-bd"/>
</dbReference>
<gene>
    <name evidence="3" type="ORF">INS90_09825</name>
</gene>
<feature type="coiled-coil region" evidence="1">
    <location>
        <begin position="221"/>
        <end position="266"/>
    </location>
</feature>
<evidence type="ECO:0000256" key="1">
    <source>
        <dbReference type="SAM" id="Coils"/>
    </source>
</evidence>
<evidence type="ECO:0000259" key="2">
    <source>
        <dbReference type="SMART" id="SM00974"/>
    </source>
</evidence>
<dbReference type="AlphaFoldDB" id="A0A7M1QZU4"/>
<feature type="coiled-coil region" evidence="1">
    <location>
        <begin position="10"/>
        <end position="128"/>
    </location>
</feature>
<dbReference type="RefSeq" id="WP_197552799.1">
    <property type="nucleotide sequence ID" value="NZ_CP063212.1"/>
</dbReference>
<organism evidence="3 4">
    <name type="scientific">Trueperella pecoris</name>
    <dbReference type="NCBI Taxonomy" id="2733571"/>
    <lineage>
        <taxon>Bacteria</taxon>
        <taxon>Bacillati</taxon>
        <taxon>Actinomycetota</taxon>
        <taxon>Actinomycetes</taxon>
        <taxon>Actinomycetales</taxon>
        <taxon>Actinomycetaceae</taxon>
        <taxon>Trueperella</taxon>
    </lineage>
</organism>
<proteinExistence type="predicted"/>
<evidence type="ECO:0000313" key="4">
    <source>
        <dbReference type="Proteomes" id="UP000594961"/>
    </source>
</evidence>
<dbReference type="EMBL" id="CP063212">
    <property type="protein sequence ID" value="QOR47530.1"/>
    <property type="molecule type" value="Genomic_DNA"/>
</dbReference>
<protein>
    <submittedName>
        <fullName evidence="3">DUF4041 domain-containing protein</fullName>
    </submittedName>
</protein>
<dbReference type="Pfam" id="PF13455">
    <property type="entry name" value="MUG113"/>
    <property type="match status" value="1"/>
</dbReference>
<dbReference type="SMART" id="SM00974">
    <property type="entry name" value="T5orf172"/>
    <property type="match status" value="1"/>
</dbReference>
<name>A0A7M1QZU4_9ACTO</name>
<dbReference type="Proteomes" id="UP000594961">
    <property type="component" value="Chromosome"/>
</dbReference>
<keyword evidence="1" id="KW-0175">Coiled coil</keyword>
<accession>A0A7M1QZU4</accession>
<dbReference type="InterPro" id="IPR025280">
    <property type="entry name" value="SNIPE"/>
</dbReference>
<feature type="domain" description="Bacteriophage T5 Orf172 DNA-binding" evidence="2">
    <location>
        <begin position="309"/>
        <end position="392"/>
    </location>
</feature>
<evidence type="ECO:0000313" key="3">
    <source>
        <dbReference type="EMBL" id="QOR47530.1"/>
    </source>
</evidence>